<comment type="caution">
    <text evidence="2">The sequence shown here is derived from an EMBL/GenBank/DDBJ whole genome shotgun (WGS) entry which is preliminary data.</text>
</comment>
<protein>
    <submittedName>
        <fullName evidence="2">Uncharacterized protein</fullName>
    </submittedName>
</protein>
<evidence type="ECO:0000256" key="1">
    <source>
        <dbReference type="SAM" id="MobiDB-lite"/>
    </source>
</evidence>
<keyword evidence="3" id="KW-1185">Reference proteome</keyword>
<evidence type="ECO:0000313" key="3">
    <source>
        <dbReference type="Proteomes" id="UP001221757"/>
    </source>
</evidence>
<organism evidence="2 3">
    <name type="scientific">Mycena rosella</name>
    <name type="common">Pink bonnet</name>
    <name type="synonym">Agaricus rosellus</name>
    <dbReference type="NCBI Taxonomy" id="1033263"/>
    <lineage>
        <taxon>Eukaryota</taxon>
        <taxon>Fungi</taxon>
        <taxon>Dikarya</taxon>
        <taxon>Basidiomycota</taxon>
        <taxon>Agaricomycotina</taxon>
        <taxon>Agaricomycetes</taxon>
        <taxon>Agaricomycetidae</taxon>
        <taxon>Agaricales</taxon>
        <taxon>Marasmiineae</taxon>
        <taxon>Mycenaceae</taxon>
        <taxon>Mycena</taxon>
    </lineage>
</organism>
<gene>
    <name evidence="2" type="ORF">B0H17DRAFT_273931</name>
</gene>
<feature type="region of interest" description="Disordered" evidence="1">
    <location>
        <begin position="1"/>
        <end position="117"/>
    </location>
</feature>
<dbReference type="Proteomes" id="UP001221757">
    <property type="component" value="Unassembled WGS sequence"/>
</dbReference>
<accession>A0AAD7DUD8</accession>
<feature type="compositionally biased region" description="Acidic residues" evidence="1">
    <location>
        <begin position="1"/>
        <end position="11"/>
    </location>
</feature>
<dbReference type="EMBL" id="JARKIE010000021">
    <property type="protein sequence ID" value="KAJ7700001.1"/>
    <property type="molecule type" value="Genomic_DNA"/>
</dbReference>
<feature type="compositionally biased region" description="Basic and acidic residues" evidence="1">
    <location>
        <begin position="34"/>
        <end position="82"/>
    </location>
</feature>
<proteinExistence type="predicted"/>
<evidence type="ECO:0000313" key="2">
    <source>
        <dbReference type="EMBL" id="KAJ7700001.1"/>
    </source>
</evidence>
<dbReference type="AlphaFoldDB" id="A0AAD7DUD8"/>
<reference evidence="2" key="1">
    <citation type="submission" date="2023-03" db="EMBL/GenBank/DDBJ databases">
        <title>Massive genome expansion in bonnet fungi (Mycena s.s.) driven by repeated elements and novel gene families across ecological guilds.</title>
        <authorList>
            <consortium name="Lawrence Berkeley National Laboratory"/>
            <person name="Harder C.B."/>
            <person name="Miyauchi S."/>
            <person name="Viragh M."/>
            <person name="Kuo A."/>
            <person name="Thoen E."/>
            <person name="Andreopoulos B."/>
            <person name="Lu D."/>
            <person name="Skrede I."/>
            <person name="Drula E."/>
            <person name="Henrissat B."/>
            <person name="Morin E."/>
            <person name="Kohler A."/>
            <person name="Barry K."/>
            <person name="LaButti K."/>
            <person name="Morin E."/>
            <person name="Salamov A."/>
            <person name="Lipzen A."/>
            <person name="Mereny Z."/>
            <person name="Hegedus B."/>
            <person name="Baldrian P."/>
            <person name="Stursova M."/>
            <person name="Weitz H."/>
            <person name="Taylor A."/>
            <person name="Grigoriev I.V."/>
            <person name="Nagy L.G."/>
            <person name="Martin F."/>
            <person name="Kauserud H."/>
        </authorList>
    </citation>
    <scope>NUCLEOTIDE SEQUENCE</scope>
    <source>
        <strain evidence="2">CBHHK067</strain>
    </source>
</reference>
<sequence length="117" mass="13826">MNVVFQDEDGNEITRVGDFSGRRRRISPIIVQDEYGHELYRDPQDSTLRPREERNHHRSRRLDESRHKPRSKSADIYRDIHPQRSGSASSYDRSEPPTIILIDRTGRQIPIMPHDRP</sequence>
<name>A0AAD7DUD8_MYCRO</name>